<dbReference type="GO" id="GO:0048367">
    <property type="term" value="P:shoot system development"/>
    <property type="evidence" value="ECO:0007669"/>
    <property type="project" value="InterPro"/>
</dbReference>
<evidence type="ECO:0000313" key="2">
    <source>
        <dbReference type="EnsemblPlants" id="Zm00001eb438080_P001"/>
    </source>
</evidence>
<dbReference type="InParanoid" id="A0A804RK22"/>
<protein>
    <submittedName>
        <fullName evidence="2">Uncharacterized protein</fullName>
    </submittedName>
</protein>
<dbReference type="EnsemblPlants" id="Zm00001eb438080_T001">
    <property type="protein sequence ID" value="Zm00001eb438080_P001"/>
    <property type="gene ID" value="Zm00001eb438080"/>
</dbReference>
<feature type="region of interest" description="Disordered" evidence="1">
    <location>
        <begin position="263"/>
        <end position="291"/>
    </location>
</feature>
<evidence type="ECO:0000313" key="3">
    <source>
        <dbReference type="Proteomes" id="UP000007305"/>
    </source>
</evidence>
<dbReference type="PANTHER" id="PTHR33070:SF64">
    <property type="entry name" value="OS04G0562500 PROTEIN"/>
    <property type="match status" value="1"/>
</dbReference>
<keyword evidence="3" id="KW-1185">Reference proteome</keyword>
<reference evidence="2" key="1">
    <citation type="submission" date="2021-05" db="UniProtKB">
        <authorList>
            <consortium name="EnsemblPlants"/>
        </authorList>
    </citation>
    <scope>IDENTIFICATION</scope>
    <source>
        <strain evidence="2">cv. B73</strain>
    </source>
</reference>
<proteinExistence type="predicted"/>
<dbReference type="InterPro" id="IPR004320">
    <property type="entry name" value="BPS1_pln"/>
</dbReference>
<organism evidence="2 3">
    <name type="scientific">Zea mays</name>
    <name type="common">Maize</name>
    <dbReference type="NCBI Taxonomy" id="4577"/>
    <lineage>
        <taxon>Eukaryota</taxon>
        <taxon>Viridiplantae</taxon>
        <taxon>Streptophyta</taxon>
        <taxon>Embryophyta</taxon>
        <taxon>Tracheophyta</taxon>
        <taxon>Spermatophyta</taxon>
        <taxon>Magnoliopsida</taxon>
        <taxon>Liliopsida</taxon>
        <taxon>Poales</taxon>
        <taxon>Poaceae</taxon>
        <taxon>PACMAD clade</taxon>
        <taxon>Panicoideae</taxon>
        <taxon>Andropogonodae</taxon>
        <taxon>Andropogoneae</taxon>
        <taxon>Tripsacinae</taxon>
        <taxon>Zea</taxon>
    </lineage>
</organism>
<dbReference type="PANTHER" id="PTHR33070">
    <property type="entry name" value="OS06G0725500 PROTEIN"/>
    <property type="match status" value="1"/>
</dbReference>
<dbReference type="AlphaFoldDB" id="A0A804RK22"/>
<dbReference type="Gramene" id="Zm00001eb438080_T001">
    <property type="protein sequence ID" value="Zm00001eb438080_P001"/>
    <property type="gene ID" value="Zm00001eb438080"/>
</dbReference>
<sequence>MLSNEFWTGESVKVPDQAIERPGVYHVIGADEGVVHSDELVIIALQGHLGHQPSDLAKPGTNKKRRSKPTRPAHVYKLLPLSFAGRYGTIYLRRGREDGIYLAGLFEAHLSIQVYTAHLAKKNLETPAGSPSVAWLWRGGSRAAALIPVRAGRLLGARRGRQAPAPPADLPSNAAAIAAAVVDAAVASASATVFSGVSSLSVVAATARVEVDATPCWMSSPARFSAPSATPRHVVVTTGSSSSTSMPWIWWVADLMRLMSRAKRQSTKRQHAATSAAGPQMEAAADPEERERKAAFERLDDLGRCIADVESSGEKVFRALVNTRVSLLNILSPAF</sequence>
<dbReference type="GO" id="GO:0048364">
    <property type="term" value="P:root development"/>
    <property type="evidence" value="ECO:0007669"/>
    <property type="project" value="InterPro"/>
</dbReference>
<dbReference type="Pfam" id="PF03087">
    <property type="entry name" value="BPS1"/>
    <property type="match status" value="1"/>
</dbReference>
<name>A0A804RK22_MAIZE</name>
<accession>A0A804RK22</accession>
<dbReference type="Proteomes" id="UP000007305">
    <property type="component" value="Unassembled WGS sequence"/>
</dbReference>
<evidence type="ECO:0000256" key="1">
    <source>
        <dbReference type="SAM" id="MobiDB-lite"/>
    </source>
</evidence>